<organism evidence="3 4">
    <name type="scientific">Sphingomonas abaci</name>
    <dbReference type="NCBI Taxonomy" id="237611"/>
    <lineage>
        <taxon>Bacteria</taxon>
        <taxon>Pseudomonadati</taxon>
        <taxon>Pseudomonadota</taxon>
        <taxon>Alphaproteobacteria</taxon>
        <taxon>Sphingomonadales</taxon>
        <taxon>Sphingomonadaceae</taxon>
        <taxon>Sphingomonas</taxon>
    </lineage>
</organism>
<accession>A0A7W7EWU7</accession>
<dbReference type="Pfam" id="PF06381">
    <property type="entry name" value="Phage_portal_3"/>
    <property type="match status" value="1"/>
</dbReference>
<evidence type="ECO:0000313" key="3">
    <source>
        <dbReference type="EMBL" id="MBB4616922.1"/>
    </source>
</evidence>
<feature type="domain" description="Anti-CBASS protein Acb1-like N-terminal" evidence="2">
    <location>
        <begin position="38"/>
        <end position="384"/>
    </location>
</feature>
<dbReference type="RefSeq" id="WP_184112328.1">
    <property type="nucleotide sequence ID" value="NZ_JACHNY010000002.1"/>
</dbReference>
<sequence>MLAMDSVTSAIQSAATVHPFQQQHSAMTYLFAPQLAFAAYLASGMLQKVIEIPASDRVREWRDWQAEKPQIEAIEAEERRLGLVAKVKQAEVLRGIGGGALILAAPGSPDQPLGDIGKGQLQAVNVVSRWQLTGEDYVDELTDPAYGTPRMWRISSDRNATRVHPSRVICFRGDPLPAGYGVSGDQLFWGQSRLVRVWRDVERSDNAQGWFAALVKKAKLLRIGIPKLTEYAATEQGQGRLERRMAAIATGESVLNATVFDSGDGTTPAETVTDYQVTWNGIPAMMDAFDQRVAAVADIPFTRLMGRSPAGMNATGQHDMDNHNRAIITGQKLELRPCLEQLDRALIQSAGVSPDGVWWEFAPLDTPSENELAATFKTMMEAVTALRELNSIPEVAFNKGLQNLVSERAWIPGLDAALAELPEDERFGLNPDDDGSNPSSSQTREGGDQPASAENNLPKNRADGRN</sequence>
<evidence type="ECO:0000313" key="4">
    <source>
        <dbReference type="Proteomes" id="UP000574769"/>
    </source>
</evidence>
<dbReference type="AlphaFoldDB" id="A0A7W7EWU7"/>
<dbReference type="Proteomes" id="UP000574769">
    <property type="component" value="Unassembled WGS sequence"/>
</dbReference>
<dbReference type="EMBL" id="JACHNY010000002">
    <property type="protein sequence ID" value="MBB4616922.1"/>
    <property type="molecule type" value="Genomic_DNA"/>
</dbReference>
<proteinExistence type="predicted"/>
<evidence type="ECO:0000259" key="2">
    <source>
        <dbReference type="Pfam" id="PF06381"/>
    </source>
</evidence>
<keyword evidence="4" id="KW-1185">Reference proteome</keyword>
<reference evidence="3 4" key="1">
    <citation type="submission" date="2020-08" db="EMBL/GenBank/DDBJ databases">
        <title>Genomic Encyclopedia of Type Strains, Phase IV (KMG-IV): sequencing the most valuable type-strain genomes for metagenomic binning, comparative biology and taxonomic classification.</title>
        <authorList>
            <person name="Goeker M."/>
        </authorList>
    </citation>
    <scope>NUCLEOTIDE SEQUENCE [LARGE SCALE GENOMIC DNA]</scope>
    <source>
        <strain evidence="3 4">DSM 15867</strain>
    </source>
</reference>
<name>A0A7W7EWU7_9SPHN</name>
<dbReference type="InterPro" id="IPR024459">
    <property type="entry name" value="Acb1-like_N"/>
</dbReference>
<comment type="caution">
    <text evidence="3">The sequence shown here is derived from an EMBL/GenBank/DDBJ whole genome shotgun (WGS) entry which is preliminary data.</text>
</comment>
<evidence type="ECO:0000256" key="1">
    <source>
        <dbReference type="SAM" id="MobiDB-lite"/>
    </source>
</evidence>
<protein>
    <recommendedName>
        <fullName evidence="2">Anti-CBASS protein Acb1-like N-terminal domain-containing protein</fullName>
    </recommendedName>
</protein>
<gene>
    <name evidence="3" type="ORF">GGQ96_001042</name>
</gene>
<feature type="region of interest" description="Disordered" evidence="1">
    <location>
        <begin position="424"/>
        <end position="466"/>
    </location>
</feature>